<gene>
    <name evidence="2" type="ORF">BN2475_580047</name>
</gene>
<protein>
    <recommendedName>
        <fullName evidence="1">DUF6471 domain-containing protein</fullName>
    </recommendedName>
</protein>
<dbReference type="Pfam" id="PF20075">
    <property type="entry name" value="DUF6471"/>
    <property type="match status" value="1"/>
</dbReference>
<evidence type="ECO:0000259" key="1">
    <source>
        <dbReference type="Pfam" id="PF20075"/>
    </source>
</evidence>
<reference evidence="2 3" key="1">
    <citation type="submission" date="2016-12" db="EMBL/GenBank/DDBJ databases">
        <authorList>
            <person name="Song W.-J."/>
            <person name="Kurnit D.M."/>
        </authorList>
    </citation>
    <scope>NUCLEOTIDE SEQUENCE [LARGE SCALE GENOMIC DNA]</scope>
    <source>
        <strain evidence="2 3">STM7296</strain>
    </source>
</reference>
<sequence>MGADLPPLWRAALTGADLTWEQKATAVFAAELSLQKRVTSEELLRRLQVFSLELDGLALNTQINSGEFSVVLFMQCMAAVGSTTLERFIDLSDFDNSALRTPAPVA</sequence>
<dbReference type="InterPro" id="IPR045526">
    <property type="entry name" value="DUF6471"/>
</dbReference>
<dbReference type="STRING" id="1247936.BN2475_580047"/>
<feature type="domain" description="DUF6471" evidence="1">
    <location>
        <begin position="20"/>
        <end position="85"/>
    </location>
</feature>
<evidence type="ECO:0000313" key="3">
    <source>
        <dbReference type="Proteomes" id="UP000187012"/>
    </source>
</evidence>
<proteinExistence type="predicted"/>
<organism evidence="2 3">
    <name type="scientific">Paraburkholderia ribeironis</name>
    <dbReference type="NCBI Taxonomy" id="1247936"/>
    <lineage>
        <taxon>Bacteria</taxon>
        <taxon>Pseudomonadati</taxon>
        <taxon>Pseudomonadota</taxon>
        <taxon>Betaproteobacteria</taxon>
        <taxon>Burkholderiales</taxon>
        <taxon>Burkholderiaceae</taxon>
        <taxon>Paraburkholderia</taxon>
    </lineage>
</organism>
<dbReference type="Proteomes" id="UP000187012">
    <property type="component" value="Unassembled WGS sequence"/>
</dbReference>
<dbReference type="EMBL" id="CYGX02000058">
    <property type="protein sequence ID" value="SIT45682.1"/>
    <property type="molecule type" value="Genomic_DNA"/>
</dbReference>
<name>A0A1N7SEC1_9BURK</name>
<keyword evidence="3" id="KW-1185">Reference proteome</keyword>
<accession>A0A1N7SEC1</accession>
<evidence type="ECO:0000313" key="2">
    <source>
        <dbReference type="EMBL" id="SIT45682.1"/>
    </source>
</evidence>
<dbReference type="AlphaFoldDB" id="A0A1N7SEC1"/>